<dbReference type="InterPro" id="IPR025857">
    <property type="entry name" value="MacB_PCD"/>
</dbReference>
<protein>
    <recommendedName>
        <fullName evidence="12">ABC transporter permease</fullName>
    </recommendedName>
</protein>
<accession>A0A2H0W740</accession>
<gene>
    <name evidence="10" type="ORF">COT78_00960</name>
</gene>
<dbReference type="GO" id="GO:0022857">
    <property type="term" value="F:transmembrane transporter activity"/>
    <property type="evidence" value="ECO:0007669"/>
    <property type="project" value="TreeGrafter"/>
</dbReference>
<name>A0A2H0W740_9BACT</name>
<feature type="domain" description="MacB-like periplasmic core" evidence="9">
    <location>
        <begin position="35"/>
        <end position="293"/>
    </location>
</feature>
<dbReference type="InterPro" id="IPR050250">
    <property type="entry name" value="Macrolide_Exporter_MacB"/>
</dbReference>
<keyword evidence="5 7" id="KW-0472">Membrane</keyword>
<feature type="transmembrane region" description="Helical" evidence="7">
    <location>
        <begin position="36"/>
        <end position="57"/>
    </location>
</feature>
<feature type="transmembrane region" description="Helical" evidence="7">
    <location>
        <begin position="321"/>
        <end position="346"/>
    </location>
</feature>
<dbReference type="AlphaFoldDB" id="A0A2H0W740"/>
<comment type="similarity">
    <text evidence="6">Belongs to the ABC-4 integral membrane protein family.</text>
</comment>
<dbReference type="GO" id="GO:0005886">
    <property type="term" value="C:plasma membrane"/>
    <property type="evidence" value="ECO:0007669"/>
    <property type="project" value="UniProtKB-SubCell"/>
</dbReference>
<dbReference type="PANTHER" id="PTHR30572">
    <property type="entry name" value="MEMBRANE COMPONENT OF TRANSPORTER-RELATED"/>
    <property type="match status" value="1"/>
</dbReference>
<sequence>MKKTEFYSTIKFAKHKKGNKMIEILRNMWRRKFRTFLTVTGITIGIFAFTVMGSMALKLNKMIDGGKRYITGQITISPKGSNFMSGGGGATLPLDTLNKIAQVDGVKAVAGGVELSLDEPDPDNPTGAMSFGVPPTIEGTDLESSFKNRNWQTLDMKEGKMIEKTDPENAIAIGISIAIDKGWHLNDIVTIRGREFKVIGIMEKTMTGPDSYVMMNIKPARELYVASNPFLKSLKEQSEQAESLTAKQIAALPEASRTQIIQAKSFKMADVSTMGAVSWKDGANSETVAKRIKDQFKTEVIVLSPKQMGEVIDKASATMNAVVLGSALLALIVGLFSIVNTMIMSISERTKEIGIKKALGASHGSIALEYTMEAGIIGLLGGASGLILGVITANAINEKMASKGAEIFLLEPNFLISVLIFSFVVGIVAGVIPAFRAAKLKVVEAIREL</sequence>
<organism evidence="10 11">
    <name type="scientific">Candidatus Berkelbacteria bacterium CG10_big_fil_rev_8_21_14_0_10_43_13</name>
    <dbReference type="NCBI Taxonomy" id="1974514"/>
    <lineage>
        <taxon>Bacteria</taxon>
        <taxon>Candidatus Berkelbacteria</taxon>
    </lineage>
</organism>
<evidence type="ECO:0000256" key="5">
    <source>
        <dbReference type="ARBA" id="ARBA00023136"/>
    </source>
</evidence>
<evidence type="ECO:0000259" key="9">
    <source>
        <dbReference type="Pfam" id="PF12704"/>
    </source>
</evidence>
<evidence type="ECO:0008006" key="12">
    <source>
        <dbReference type="Google" id="ProtNLM"/>
    </source>
</evidence>
<evidence type="ECO:0000256" key="2">
    <source>
        <dbReference type="ARBA" id="ARBA00022475"/>
    </source>
</evidence>
<feature type="transmembrane region" description="Helical" evidence="7">
    <location>
        <begin position="367"/>
        <end position="394"/>
    </location>
</feature>
<dbReference type="Proteomes" id="UP000231382">
    <property type="component" value="Unassembled WGS sequence"/>
</dbReference>
<feature type="domain" description="ABC3 transporter permease C-terminal" evidence="8">
    <location>
        <begin position="327"/>
        <end position="440"/>
    </location>
</feature>
<feature type="transmembrane region" description="Helical" evidence="7">
    <location>
        <begin position="414"/>
        <end position="435"/>
    </location>
</feature>
<evidence type="ECO:0000256" key="1">
    <source>
        <dbReference type="ARBA" id="ARBA00004651"/>
    </source>
</evidence>
<keyword evidence="3 7" id="KW-0812">Transmembrane</keyword>
<evidence type="ECO:0000256" key="4">
    <source>
        <dbReference type="ARBA" id="ARBA00022989"/>
    </source>
</evidence>
<evidence type="ECO:0000256" key="6">
    <source>
        <dbReference type="ARBA" id="ARBA00038076"/>
    </source>
</evidence>
<dbReference type="PANTHER" id="PTHR30572:SF4">
    <property type="entry name" value="ABC TRANSPORTER PERMEASE YTRF"/>
    <property type="match status" value="1"/>
</dbReference>
<dbReference type="Pfam" id="PF02687">
    <property type="entry name" value="FtsX"/>
    <property type="match status" value="1"/>
</dbReference>
<dbReference type="Pfam" id="PF12704">
    <property type="entry name" value="MacB_PCD"/>
    <property type="match status" value="1"/>
</dbReference>
<dbReference type="InterPro" id="IPR003838">
    <property type="entry name" value="ABC3_permease_C"/>
</dbReference>
<proteinExistence type="inferred from homology"/>
<evidence type="ECO:0000256" key="7">
    <source>
        <dbReference type="SAM" id="Phobius"/>
    </source>
</evidence>
<dbReference type="EMBL" id="PEZW01000008">
    <property type="protein sequence ID" value="PIS07905.1"/>
    <property type="molecule type" value="Genomic_DNA"/>
</dbReference>
<keyword evidence="2" id="KW-1003">Cell membrane</keyword>
<reference evidence="11" key="1">
    <citation type="submission" date="2017-09" db="EMBL/GenBank/DDBJ databases">
        <title>Depth-based differentiation of microbial function through sediment-hosted aquifers and enrichment of novel symbionts in the deep terrestrial subsurface.</title>
        <authorList>
            <person name="Probst A.J."/>
            <person name="Ladd B."/>
            <person name="Jarett J.K."/>
            <person name="Geller-Mcgrath D.E."/>
            <person name="Sieber C.M.K."/>
            <person name="Emerson J.B."/>
            <person name="Anantharaman K."/>
            <person name="Thomas B.C."/>
            <person name="Malmstrom R."/>
            <person name="Stieglmeier M."/>
            <person name="Klingl A."/>
            <person name="Woyke T."/>
            <person name="Ryan C.M."/>
            <person name="Banfield J.F."/>
        </authorList>
    </citation>
    <scope>NUCLEOTIDE SEQUENCE [LARGE SCALE GENOMIC DNA]</scope>
</reference>
<evidence type="ECO:0000313" key="10">
    <source>
        <dbReference type="EMBL" id="PIS07905.1"/>
    </source>
</evidence>
<keyword evidence="4 7" id="KW-1133">Transmembrane helix</keyword>
<evidence type="ECO:0000313" key="11">
    <source>
        <dbReference type="Proteomes" id="UP000231382"/>
    </source>
</evidence>
<evidence type="ECO:0000256" key="3">
    <source>
        <dbReference type="ARBA" id="ARBA00022692"/>
    </source>
</evidence>
<comment type="subcellular location">
    <subcellularLocation>
        <location evidence="1">Cell membrane</location>
        <topology evidence="1">Multi-pass membrane protein</topology>
    </subcellularLocation>
</comment>
<comment type="caution">
    <text evidence="10">The sequence shown here is derived from an EMBL/GenBank/DDBJ whole genome shotgun (WGS) entry which is preliminary data.</text>
</comment>
<evidence type="ECO:0000259" key="8">
    <source>
        <dbReference type="Pfam" id="PF02687"/>
    </source>
</evidence>